<keyword evidence="2" id="KW-1185">Reference proteome</keyword>
<dbReference type="Proteomes" id="UP000298663">
    <property type="component" value="Unassembled WGS sequence"/>
</dbReference>
<reference evidence="1 2" key="2">
    <citation type="journal article" date="2019" name="G3 (Bethesda)">
        <title>Hybrid Assembly of the Genome of the Entomopathogenic Nematode Steinernema carpocapsae Identifies the X-Chromosome.</title>
        <authorList>
            <person name="Serra L."/>
            <person name="Macchietto M."/>
            <person name="Macias-Munoz A."/>
            <person name="McGill C.J."/>
            <person name="Rodriguez I.M."/>
            <person name="Rodriguez B."/>
            <person name="Murad R."/>
            <person name="Mortazavi A."/>
        </authorList>
    </citation>
    <scope>NUCLEOTIDE SEQUENCE [LARGE SCALE GENOMIC DNA]</scope>
    <source>
        <strain evidence="1 2">ALL</strain>
    </source>
</reference>
<comment type="caution">
    <text evidence="1">The sequence shown here is derived from an EMBL/GenBank/DDBJ whole genome shotgun (WGS) entry which is preliminary data.</text>
</comment>
<evidence type="ECO:0000313" key="1">
    <source>
        <dbReference type="EMBL" id="TKR86435.1"/>
    </source>
</evidence>
<dbReference type="EMBL" id="AZBU02000003">
    <property type="protein sequence ID" value="TKR86435.1"/>
    <property type="molecule type" value="Genomic_DNA"/>
</dbReference>
<dbReference type="AlphaFoldDB" id="A0A4V6A4F0"/>
<reference evidence="1 2" key="1">
    <citation type="journal article" date="2015" name="Genome Biol.">
        <title>Comparative genomics of Steinernema reveals deeply conserved gene regulatory networks.</title>
        <authorList>
            <person name="Dillman A.R."/>
            <person name="Macchietto M."/>
            <person name="Porter C.F."/>
            <person name="Rogers A."/>
            <person name="Williams B."/>
            <person name="Antoshechkin I."/>
            <person name="Lee M.M."/>
            <person name="Goodwin Z."/>
            <person name="Lu X."/>
            <person name="Lewis E.E."/>
            <person name="Goodrich-Blair H."/>
            <person name="Stock S.P."/>
            <person name="Adams B.J."/>
            <person name="Sternberg P.W."/>
            <person name="Mortazavi A."/>
        </authorList>
    </citation>
    <scope>NUCLEOTIDE SEQUENCE [LARGE SCALE GENOMIC DNA]</scope>
    <source>
        <strain evidence="1 2">ALL</strain>
    </source>
</reference>
<accession>A0A4V6A4F0</accession>
<proteinExistence type="predicted"/>
<gene>
    <name evidence="1" type="ORF">L596_011028</name>
</gene>
<name>A0A4V6A4F0_STECR</name>
<evidence type="ECO:0000313" key="2">
    <source>
        <dbReference type="Proteomes" id="UP000298663"/>
    </source>
</evidence>
<sequence length="111" mass="12365">MLLSSSDCYLCHRPLKNPSITVLSVDGNCRSRAGSLGVFHSAFYALVGRCVSTKINIAVIRESALAEDCSHFFTSPYYSCRLRAQLGLFPSLFGSKWRLYLKSPSPFDHIN</sequence>
<organism evidence="1 2">
    <name type="scientific">Steinernema carpocapsae</name>
    <name type="common">Entomopathogenic nematode</name>
    <dbReference type="NCBI Taxonomy" id="34508"/>
    <lineage>
        <taxon>Eukaryota</taxon>
        <taxon>Metazoa</taxon>
        <taxon>Ecdysozoa</taxon>
        <taxon>Nematoda</taxon>
        <taxon>Chromadorea</taxon>
        <taxon>Rhabditida</taxon>
        <taxon>Tylenchina</taxon>
        <taxon>Panagrolaimomorpha</taxon>
        <taxon>Strongyloidoidea</taxon>
        <taxon>Steinernematidae</taxon>
        <taxon>Steinernema</taxon>
    </lineage>
</organism>
<protein>
    <submittedName>
        <fullName evidence="1">Uncharacterized protein</fullName>
    </submittedName>
</protein>